<dbReference type="EMBL" id="CAADFW010000068">
    <property type="protein sequence ID" value="VFK62067.1"/>
    <property type="molecule type" value="Genomic_DNA"/>
</dbReference>
<dbReference type="AlphaFoldDB" id="A0A450Z881"/>
<name>A0A450Z881_9GAMM</name>
<proteinExistence type="predicted"/>
<evidence type="ECO:0000313" key="1">
    <source>
        <dbReference type="EMBL" id="VFK49952.1"/>
    </source>
</evidence>
<sequence length="76" mass="8708">MRSLCLAISILVLPAFFRAYIWYRCSWVSCVCVLSAPLILAGTKGDKTNLAYYLLSRYINESHTYKFNPGLNIDRI</sequence>
<dbReference type="EMBL" id="CAADFS010000085">
    <property type="protein sequence ID" value="VFK49952.1"/>
    <property type="molecule type" value="Genomic_DNA"/>
</dbReference>
<organism evidence="1">
    <name type="scientific">Candidatus Kentrum sp. TC</name>
    <dbReference type="NCBI Taxonomy" id="2126339"/>
    <lineage>
        <taxon>Bacteria</taxon>
        <taxon>Pseudomonadati</taxon>
        <taxon>Pseudomonadota</taxon>
        <taxon>Gammaproteobacteria</taxon>
        <taxon>Candidatus Kentrum</taxon>
    </lineage>
</organism>
<accession>A0A450Z881</accession>
<evidence type="ECO:0000313" key="2">
    <source>
        <dbReference type="EMBL" id="VFK62067.1"/>
    </source>
</evidence>
<reference evidence="1" key="1">
    <citation type="submission" date="2019-02" db="EMBL/GenBank/DDBJ databases">
        <authorList>
            <person name="Gruber-Vodicka R. H."/>
            <person name="Seah K. B. B."/>
        </authorList>
    </citation>
    <scope>NUCLEOTIDE SEQUENCE</scope>
    <source>
        <strain evidence="1">BECK_BZ123</strain>
        <strain evidence="2">BECK_BZ126</strain>
    </source>
</reference>
<protein>
    <submittedName>
        <fullName evidence="1">Uncharacterized protein</fullName>
    </submittedName>
</protein>
<gene>
    <name evidence="1" type="ORF">BECKTC1821D_GA0114238_10855</name>
    <name evidence="2" type="ORF">BECKTC1821F_GA0114240_10686</name>
</gene>